<keyword evidence="6" id="KW-1185">Reference proteome</keyword>
<sequence>MLINGNMPMARAWNTWSDHPAAMVFLPLGVRITPILYSTKLKAATTLAGGKDMTFGRHAMDGSLVEFSTNFAGTGIDFSCSKPEPRAVVGEWKLTRSGEWGLRYWVSLCLSADDGSKVRWTGTEALVSIKGRIVALRPDTAPVQVTAHETLEEVQDDFETNGYFYKGSRGVEAPVLALRFNLEMMPSCRFAAVVADSEELAVTLAEAALRKSTDLAMLPTQEGRHAGALDAVRDVMAWNTLYDGLNHRSYTCVSRLWNLGTFAVWWNDQTYAALMTSLFDRIVSRENIDVSMASATPQGNFACIVTSNDAWVDRTQAPNGAFMMWMIYLRTGELSVLDRTYEDLVRNHDWWRTMRDPDGTGLVSCGTSDVGDGLYQGTRFGACNETGMDNSPTHDEAIYDPKARCLSTVDLGLNCCLTLDAEMLANMARALGRPDEATRFDALADAGRRAISEVLWDTERDVFANRQRGLGTFVKSIGPTSLYPLICGAATEQQAEQLVALLMDPDVFGGRFMLPNVSRNDPAFHDNVYWRGRIWPNVNYFVWQGLRRYGLDRAATSLADSSMDLFDLSWKEKRISGENYNADTGLADDQADTDLFLSWGAMLPLIGVSDVMEMSPWHGWCVSWNGTAGRLGPVTSPVGPITLHMTEEEARIEREGRLLLGWTRQGRVSQIRIENTFISLQFSRHDAEKEGRLVLGNVHPSSVVRAVSAGSDLTVSDGPRGAEIVLEKGASGIQVWLSPSSEHHGYTRGSD</sequence>
<comment type="similarity">
    <text evidence="1">Belongs to the glycosyl hydrolase 63 family.</text>
</comment>
<dbReference type="PANTHER" id="PTHR10412:SF11">
    <property type="entry name" value="MANNOSYL-OLIGOSACCHARIDE GLUCOSIDASE"/>
    <property type="match status" value="1"/>
</dbReference>
<protein>
    <submittedName>
        <fullName evidence="5">Glycoside hydrolase family 37</fullName>
    </submittedName>
</protein>
<evidence type="ECO:0000256" key="3">
    <source>
        <dbReference type="ARBA" id="ARBA00023295"/>
    </source>
</evidence>
<reference evidence="5 6" key="1">
    <citation type="journal article" date="2020" name="Int. J. Syst. Evol. Microbiol.">
        <title>Novel acetic acid bacteria from cider fermentations: Acetobacter conturbans sp. nov. and Acetobacter fallax sp. nov.</title>
        <authorList>
            <person name="Sombolestani A.S."/>
            <person name="Cleenwerck I."/>
            <person name="Cnockaert M."/>
            <person name="Borremans W."/>
            <person name="Wieme A.D."/>
            <person name="De Vuyst L."/>
            <person name="Vandamme P."/>
        </authorList>
    </citation>
    <scope>NUCLEOTIDE SEQUENCE [LARGE SCALE GENOMIC DNA]</scope>
    <source>
        <strain evidence="5 6">LMG 1627</strain>
    </source>
</reference>
<dbReference type="SUPFAM" id="SSF48208">
    <property type="entry name" value="Six-hairpin glycosidases"/>
    <property type="match status" value="1"/>
</dbReference>
<gene>
    <name evidence="5" type="ORF">GOB81_00815</name>
</gene>
<dbReference type="InterPro" id="IPR004888">
    <property type="entry name" value="Glycoside_hydrolase_63"/>
</dbReference>
<dbReference type="Pfam" id="PF22422">
    <property type="entry name" value="MGH1-like_GH"/>
    <property type="match status" value="1"/>
</dbReference>
<feature type="domain" description="Mannosylglycerate hydrolase MGH1-like glycoside hydrolase" evidence="4">
    <location>
        <begin position="265"/>
        <end position="587"/>
    </location>
</feature>
<dbReference type="Gene3D" id="1.50.10.10">
    <property type="match status" value="1"/>
</dbReference>
<evidence type="ECO:0000313" key="6">
    <source>
        <dbReference type="Proteomes" id="UP000631653"/>
    </source>
</evidence>
<dbReference type="PANTHER" id="PTHR10412">
    <property type="entry name" value="MANNOSYL-OLIGOSACCHARIDE GLUCOSIDASE"/>
    <property type="match status" value="1"/>
</dbReference>
<evidence type="ECO:0000256" key="1">
    <source>
        <dbReference type="ARBA" id="ARBA00010833"/>
    </source>
</evidence>
<name>A0ABX0JV83_9PROT</name>
<accession>A0ABX0JV83</accession>
<dbReference type="RefSeq" id="WP_173568478.1">
    <property type="nucleotide sequence ID" value="NZ_WOSY01000001.1"/>
</dbReference>
<keyword evidence="2 5" id="KW-0378">Hydrolase</keyword>
<comment type="caution">
    <text evidence="5">The sequence shown here is derived from an EMBL/GenBank/DDBJ whole genome shotgun (WGS) entry which is preliminary data.</text>
</comment>
<dbReference type="Proteomes" id="UP000631653">
    <property type="component" value="Unassembled WGS sequence"/>
</dbReference>
<keyword evidence="3" id="KW-0326">Glycosidase</keyword>
<dbReference type="GO" id="GO:0016787">
    <property type="term" value="F:hydrolase activity"/>
    <property type="evidence" value="ECO:0007669"/>
    <property type="project" value="UniProtKB-KW"/>
</dbReference>
<proteinExistence type="inferred from homology"/>
<organism evidence="5 6">
    <name type="scientific">Acetobacter conturbans</name>
    <dbReference type="NCBI Taxonomy" id="1737472"/>
    <lineage>
        <taxon>Bacteria</taxon>
        <taxon>Pseudomonadati</taxon>
        <taxon>Pseudomonadota</taxon>
        <taxon>Alphaproteobacteria</taxon>
        <taxon>Acetobacterales</taxon>
        <taxon>Acetobacteraceae</taxon>
        <taxon>Acetobacter</taxon>
    </lineage>
</organism>
<dbReference type="EMBL" id="WOSY01000001">
    <property type="protein sequence ID" value="NHN87179.1"/>
    <property type="molecule type" value="Genomic_DNA"/>
</dbReference>
<dbReference type="InterPro" id="IPR012341">
    <property type="entry name" value="6hp_glycosidase-like_sf"/>
</dbReference>
<dbReference type="InterPro" id="IPR008928">
    <property type="entry name" value="6-hairpin_glycosidase_sf"/>
</dbReference>
<evidence type="ECO:0000313" key="5">
    <source>
        <dbReference type="EMBL" id="NHN87179.1"/>
    </source>
</evidence>
<evidence type="ECO:0000256" key="2">
    <source>
        <dbReference type="ARBA" id="ARBA00022801"/>
    </source>
</evidence>
<dbReference type="InterPro" id="IPR054491">
    <property type="entry name" value="MGH1-like_GH"/>
</dbReference>
<evidence type="ECO:0000259" key="4">
    <source>
        <dbReference type="Pfam" id="PF22422"/>
    </source>
</evidence>